<dbReference type="PANTHER" id="PTHR23063:SF52">
    <property type="entry name" value="LYSOPHOSPHATIDYLCHOLINE ACYLTRANSFERASE"/>
    <property type="match status" value="1"/>
</dbReference>
<name>A0A151ZGU1_TIELA</name>
<evidence type="ECO:0000313" key="15">
    <source>
        <dbReference type="EMBL" id="KYQ93191.1"/>
    </source>
</evidence>
<dbReference type="GO" id="GO:0016020">
    <property type="term" value="C:membrane"/>
    <property type="evidence" value="ECO:0007669"/>
    <property type="project" value="UniProtKB-SubCell"/>
</dbReference>
<comment type="caution">
    <text evidence="15">The sequence shown here is derived from an EMBL/GenBank/DDBJ whole genome shotgun (WGS) entry which is preliminary data.</text>
</comment>
<dbReference type="AlphaFoldDB" id="A0A151ZGU1"/>
<evidence type="ECO:0000256" key="5">
    <source>
        <dbReference type="ARBA" id="ARBA00022679"/>
    </source>
</evidence>
<dbReference type="InterPro" id="IPR002123">
    <property type="entry name" value="Plipid/glycerol_acylTrfase"/>
</dbReference>
<feature type="transmembrane region" description="Helical" evidence="13">
    <location>
        <begin position="45"/>
        <end position="63"/>
    </location>
</feature>
<comment type="pathway">
    <text evidence="2">Lipid metabolism.</text>
</comment>
<keyword evidence="10" id="KW-0594">Phospholipid biosynthesis</keyword>
<dbReference type="FunCoup" id="A0A151ZGU1">
    <property type="interactions" value="23"/>
</dbReference>
<comment type="similarity">
    <text evidence="3">Belongs to the 1-acyl-sn-glycerol-3-phosphate acyltransferase family.</text>
</comment>
<dbReference type="Proteomes" id="UP000076078">
    <property type="component" value="Unassembled WGS sequence"/>
</dbReference>
<keyword evidence="6 13" id="KW-0812">Transmembrane</keyword>
<evidence type="ECO:0000256" key="4">
    <source>
        <dbReference type="ARBA" id="ARBA00022516"/>
    </source>
</evidence>
<dbReference type="CDD" id="cd07991">
    <property type="entry name" value="LPLAT_LPCAT1-like"/>
    <property type="match status" value="1"/>
</dbReference>
<dbReference type="OrthoDB" id="1854593at2759"/>
<evidence type="ECO:0000259" key="14">
    <source>
        <dbReference type="SMART" id="SM00563"/>
    </source>
</evidence>
<keyword evidence="5" id="KW-0808">Transferase</keyword>
<feature type="domain" description="Phospholipid/glycerol acyltransferase" evidence="14">
    <location>
        <begin position="118"/>
        <end position="226"/>
    </location>
</feature>
<keyword evidence="8" id="KW-0443">Lipid metabolism</keyword>
<evidence type="ECO:0000256" key="3">
    <source>
        <dbReference type="ARBA" id="ARBA00008655"/>
    </source>
</evidence>
<keyword evidence="7 13" id="KW-1133">Transmembrane helix</keyword>
<dbReference type="InterPro" id="IPR045252">
    <property type="entry name" value="LPCAT1-like"/>
</dbReference>
<organism evidence="15 16">
    <name type="scientific">Tieghemostelium lacteum</name>
    <name type="common">Slime mold</name>
    <name type="synonym">Dictyostelium lacteum</name>
    <dbReference type="NCBI Taxonomy" id="361077"/>
    <lineage>
        <taxon>Eukaryota</taxon>
        <taxon>Amoebozoa</taxon>
        <taxon>Evosea</taxon>
        <taxon>Eumycetozoa</taxon>
        <taxon>Dictyostelia</taxon>
        <taxon>Dictyosteliales</taxon>
        <taxon>Raperosteliaceae</taxon>
        <taxon>Tieghemostelium</taxon>
    </lineage>
</organism>
<evidence type="ECO:0000256" key="6">
    <source>
        <dbReference type="ARBA" id="ARBA00022692"/>
    </source>
</evidence>
<keyword evidence="12" id="KW-0012">Acyltransferase</keyword>
<comment type="subcellular location">
    <subcellularLocation>
        <location evidence="1">Membrane</location>
    </subcellularLocation>
</comment>
<evidence type="ECO:0000256" key="11">
    <source>
        <dbReference type="ARBA" id="ARBA00023264"/>
    </source>
</evidence>
<evidence type="ECO:0000256" key="1">
    <source>
        <dbReference type="ARBA" id="ARBA00004370"/>
    </source>
</evidence>
<dbReference type="GO" id="GO:0008654">
    <property type="term" value="P:phospholipid biosynthetic process"/>
    <property type="evidence" value="ECO:0007669"/>
    <property type="project" value="UniProtKB-KW"/>
</dbReference>
<protein>
    <recommendedName>
        <fullName evidence="14">Phospholipid/glycerol acyltransferase domain-containing protein</fullName>
    </recommendedName>
</protein>
<evidence type="ECO:0000256" key="12">
    <source>
        <dbReference type="ARBA" id="ARBA00023315"/>
    </source>
</evidence>
<keyword evidence="16" id="KW-1185">Reference proteome</keyword>
<evidence type="ECO:0000256" key="9">
    <source>
        <dbReference type="ARBA" id="ARBA00023136"/>
    </source>
</evidence>
<evidence type="ECO:0000313" key="16">
    <source>
        <dbReference type="Proteomes" id="UP000076078"/>
    </source>
</evidence>
<sequence>MSSVVNRKHQNEVYNDNGDEMDGASVKSKVTLRDLFNYGRWKRPFGLKHFLFCLYLPIGLVLWPLRLGIFALMFLSMLILPRSLAVKMRGLANIPMGIRTKIFGKENIPSRKNPNSARIIVCNHLSDFDPYPICSLIPDFHTLVAAHIRKVPVVGKVYEKFSTIYVDPSNKGKARDDVLESLSKTDKPLLIYPEGGLTNGKKGIMMFHKFVFGLGHSVTPVAMRINNPWPVEVDYLGSSWFKNFFWWMLVPYHNFELTFLSKQTIQPGESDSDFAMRIQTIIANHLNIEATTLTYSQKKEFFSTGKYKQFQ</sequence>
<evidence type="ECO:0000256" key="13">
    <source>
        <dbReference type="SAM" id="Phobius"/>
    </source>
</evidence>
<evidence type="ECO:0000256" key="10">
    <source>
        <dbReference type="ARBA" id="ARBA00023209"/>
    </source>
</evidence>
<evidence type="ECO:0000256" key="2">
    <source>
        <dbReference type="ARBA" id="ARBA00005189"/>
    </source>
</evidence>
<dbReference type="SMART" id="SM00563">
    <property type="entry name" value="PlsC"/>
    <property type="match status" value="1"/>
</dbReference>
<reference evidence="15 16" key="1">
    <citation type="submission" date="2015-12" db="EMBL/GenBank/DDBJ databases">
        <title>Dictyostelia acquired genes for synthesis and detection of signals that induce cell-type specialization by lateral gene transfer from prokaryotes.</title>
        <authorList>
            <person name="Gloeckner G."/>
            <person name="Schaap P."/>
        </authorList>
    </citation>
    <scope>NUCLEOTIDE SEQUENCE [LARGE SCALE GENOMIC DNA]</scope>
    <source>
        <strain evidence="15 16">TK</strain>
    </source>
</reference>
<keyword evidence="9 13" id="KW-0472">Membrane</keyword>
<dbReference type="EMBL" id="LODT01000028">
    <property type="protein sequence ID" value="KYQ93191.1"/>
    <property type="molecule type" value="Genomic_DNA"/>
</dbReference>
<accession>A0A151ZGU1</accession>
<gene>
    <name evidence="15" type="ORF">DLAC_05829</name>
</gene>
<dbReference type="GO" id="GO:0005783">
    <property type="term" value="C:endoplasmic reticulum"/>
    <property type="evidence" value="ECO:0007669"/>
    <property type="project" value="TreeGrafter"/>
</dbReference>
<dbReference type="Pfam" id="PF01553">
    <property type="entry name" value="Acyltransferase"/>
    <property type="match status" value="1"/>
</dbReference>
<keyword evidence="4" id="KW-0444">Lipid biosynthesis</keyword>
<evidence type="ECO:0000256" key="8">
    <source>
        <dbReference type="ARBA" id="ARBA00023098"/>
    </source>
</evidence>
<evidence type="ECO:0000256" key="7">
    <source>
        <dbReference type="ARBA" id="ARBA00022989"/>
    </source>
</evidence>
<dbReference type="GO" id="GO:0008374">
    <property type="term" value="F:O-acyltransferase activity"/>
    <property type="evidence" value="ECO:0007669"/>
    <property type="project" value="InterPro"/>
</dbReference>
<dbReference type="OMA" id="KFNSWPF"/>
<proteinExistence type="inferred from homology"/>
<dbReference type="InParanoid" id="A0A151ZGU1"/>
<dbReference type="SUPFAM" id="SSF69593">
    <property type="entry name" value="Glycerol-3-phosphate (1)-acyltransferase"/>
    <property type="match status" value="1"/>
</dbReference>
<keyword evidence="11" id="KW-1208">Phospholipid metabolism</keyword>
<dbReference type="PANTHER" id="PTHR23063">
    <property type="entry name" value="PHOSPHOLIPID ACYLTRANSFERASE"/>
    <property type="match status" value="1"/>
</dbReference>
<dbReference type="GO" id="GO:0042171">
    <property type="term" value="F:lysophosphatidic acid acyltransferase activity"/>
    <property type="evidence" value="ECO:0007669"/>
    <property type="project" value="TreeGrafter"/>
</dbReference>
<dbReference type="STRING" id="361077.A0A151ZGU1"/>